<dbReference type="PANTHER" id="PTHR35601">
    <property type="entry name" value="TOXIN RELE"/>
    <property type="match status" value="1"/>
</dbReference>
<dbReference type="Proteomes" id="UP000002027">
    <property type="component" value="Chromosome 2"/>
</dbReference>
<dbReference type="STRING" id="479434.Sthe_3416"/>
<dbReference type="KEGG" id="sti:Sthe_3416"/>
<protein>
    <submittedName>
        <fullName evidence="3">Addiction module toxin, RelE/StbE family</fullName>
    </submittedName>
</protein>
<dbReference type="Pfam" id="PF05016">
    <property type="entry name" value="ParE_toxin"/>
    <property type="match status" value="1"/>
</dbReference>
<comment type="similarity">
    <text evidence="1">Belongs to the RelE toxin family.</text>
</comment>
<evidence type="ECO:0000256" key="2">
    <source>
        <dbReference type="ARBA" id="ARBA00022649"/>
    </source>
</evidence>
<reference evidence="3 4" key="2">
    <citation type="journal article" date="2010" name="Stand. Genomic Sci.">
        <title>Complete genome sequence of Desulfohalobium retbaense type strain (HR(100)).</title>
        <authorList>
            <person name="Spring S."/>
            <person name="Nolan M."/>
            <person name="Lapidus A."/>
            <person name="Glavina Del Rio T."/>
            <person name="Copeland A."/>
            <person name="Tice H."/>
            <person name="Cheng J.F."/>
            <person name="Lucas S."/>
            <person name="Land M."/>
            <person name="Chen F."/>
            <person name="Bruce D."/>
            <person name="Goodwin L."/>
            <person name="Pitluck S."/>
            <person name="Ivanova N."/>
            <person name="Mavromatis K."/>
            <person name="Mikhailova N."/>
            <person name="Pati A."/>
            <person name="Chen A."/>
            <person name="Palaniappan K."/>
            <person name="Hauser L."/>
            <person name="Chang Y.J."/>
            <person name="Jeffries C.D."/>
            <person name="Munk C."/>
            <person name="Kiss H."/>
            <person name="Chain P."/>
            <person name="Han C."/>
            <person name="Brettin T."/>
            <person name="Detter J.C."/>
            <person name="Schuler E."/>
            <person name="Goker M."/>
            <person name="Rohde M."/>
            <person name="Bristow J."/>
            <person name="Eisen J.A."/>
            <person name="Markowitz V."/>
            <person name="Hugenholtz P."/>
            <person name="Kyrpides N.C."/>
            <person name="Klenk H.P."/>
        </authorList>
    </citation>
    <scope>NUCLEOTIDE SEQUENCE [LARGE SCALE GENOMIC DNA]</scope>
    <source>
        <strain evidence="4">ATCC 49802 / DSM 20745 / S 6022</strain>
    </source>
</reference>
<organism evidence="3 4">
    <name type="scientific">Sphaerobacter thermophilus (strain ATCC 49802 / DSM 20745 / KCCM 41009 / NCIMB 13125 / S 6022)</name>
    <dbReference type="NCBI Taxonomy" id="479434"/>
    <lineage>
        <taxon>Bacteria</taxon>
        <taxon>Pseudomonadati</taxon>
        <taxon>Thermomicrobiota</taxon>
        <taxon>Thermomicrobia</taxon>
        <taxon>Sphaerobacterales</taxon>
        <taxon>Sphaerobacterineae</taxon>
        <taxon>Sphaerobacteraceae</taxon>
        <taxon>Sphaerobacter</taxon>
    </lineage>
</organism>
<accession>D1CAH3</accession>
<evidence type="ECO:0000313" key="4">
    <source>
        <dbReference type="Proteomes" id="UP000002027"/>
    </source>
</evidence>
<dbReference type="OrthoDB" id="9805098at2"/>
<dbReference type="Gene3D" id="3.30.2310.20">
    <property type="entry name" value="RelE-like"/>
    <property type="match status" value="1"/>
</dbReference>
<dbReference type="AlphaFoldDB" id="D1CAH3"/>
<dbReference type="eggNOG" id="COG2026">
    <property type="taxonomic scope" value="Bacteria"/>
</dbReference>
<keyword evidence="2" id="KW-1277">Toxin-antitoxin system</keyword>
<proteinExistence type="inferred from homology"/>
<dbReference type="EMBL" id="CP001824">
    <property type="protein sequence ID" value="ACZ40816.1"/>
    <property type="molecule type" value="Genomic_DNA"/>
</dbReference>
<dbReference type="InParanoid" id="D1CAH3"/>
<evidence type="ECO:0000256" key="1">
    <source>
        <dbReference type="ARBA" id="ARBA00006226"/>
    </source>
</evidence>
<keyword evidence="4" id="KW-1185">Reference proteome</keyword>
<reference evidence="4" key="1">
    <citation type="submission" date="2009-11" db="EMBL/GenBank/DDBJ databases">
        <title>The complete chromosome 2 of Sphaerobacter thermophilus DSM 20745.</title>
        <authorList>
            <person name="Lucas S."/>
            <person name="Copeland A."/>
            <person name="Lapidus A."/>
            <person name="Glavina del Rio T."/>
            <person name="Dalin E."/>
            <person name="Tice H."/>
            <person name="Bruce D."/>
            <person name="Goodwin L."/>
            <person name="Pitluck S."/>
            <person name="Kyrpides N."/>
            <person name="Mavromatis K."/>
            <person name="Ivanova N."/>
            <person name="Mikhailova N."/>
            <person name="LaButti K.M."/>
            <person name="Clum A."/>
            <person name="Sun H.I."/>
            <person name="Brettin T."/>
            <person name="Detter J.C."/>
            <person name="Han C."/>
            <person name="Larimer F."/>
            <person name="Land M."/>
            <person name="Hauser L."/>
            <person name="Markowitz V."/>
            <person name="Cheng J.F."/>
            <person name="Hugenholtz P."/>
            <person name="Woyke T."/>
            <person name="Wu D."/>
            <person name="Steenblock K."/>
            <person name="Schneider S."/>
            <person name="Pukall R."/>
            <person name="Goeker M."/>
            <person name="Klenk H.P."/>
            <person name="Eisen J.A."/>
        </authorList>
    </citation>
    <scope>NUCLEOTIDE SEQUENCE [LARGE SCALE GENOMIC DNA]</scope>
    <source>
        <strain evidence="4">ATCC 49802 / DSM 20745 / S 6022</strain>
    </source>
</reference>
<dbReference type="PANTHER" id="PTHR35601:SF1">
    <property type="entry name" value="TOXIN RELE"/>
    <property type="match status" value="1"/>
</dbReference>
<dbReference type="InterPro" id="IPR007712">
    <property type="entry name" value="RelE/ParE_toxin"/>
</dbReference>
<dbReference type="RefSeq" id="WP_012873851.1">
    <property type="nucleotide sequence ID" value="NC_013524.1"/>
</dbReference>
<dbReference type="InterPro" id="IPR035093">
    <property type="entry name" value="RelE/ParE_toxin_dom_sf"/>
</dbReference>
<dbReference type="NCBIfam" id="TIGR02385">
    <property type="entry name" value="RelE_StbE"/>
    <property type="match status" value="1"/>
</dbReference>
<gene>
    <name evidence="3" type="ordered locus">Sthe_3416</name>
</gene>
<evidence type="ECO:0000313" key="3">
    <source>
        <dbReference type="EMBL" id="ACZ40816.1"/>
    </source>
</evidence>
<dbReference type="SUPFAM" id="SSF143011">
    <property type="entry name" value="RelE-like"/>
    <property type="match status" value="1"/>
</dbReference>
<sequence>MLRTQYAIDFTPQAVRQLASLPKAMQARIARRIDNLATDPRPQGCEKITGGDDLYRIRVGDYRVVYQVRDERLLILVILIGHRRDIYCHLSRLSC</sequence>
<dbReference type="HOGENOM" id="CLU_155761_3_0_0"/>
<name>D1CAH3_SPHTD</name>